<dbReference type="InterPro" id="IPR013780">
    <property type="entry name" value="Glyco_hydro_b"/>
</dbReference>
<evidence type="ECO:0000313" key="13">
    <source>
        <dbReference type="Proteomes" id="UP000317893"/>
    </source>
</evidence>
<protein>
    <recommendedName>
        <fullName evidence="9">1,4-alpha-glucan branching enzyme GlgB</fullName>
        <ecNumber evidence="9">2.4.1.18</ecNumber>
    </recommendedName>
    <alternativeName>
        <fullName evidence="9">1,4-alpha-D-glucan:1,4-alpha-D-glucan 6-glucosyl-transferase</fullName>
    </alternativeName>
    <alternativeName>
        <fullName evidence="9">Alpha-(1-&gt;4)-glucan branching enzyme</fullName>
    </alternativeName>
    <alternativeName>
        <fullName evidence="9">Glycogen branching enzyme</fullName>
        <shortName evidence="9">BE</shortName>
    </alternativeName>
</protein>
<dbReference type="InterPro" id="IPR017853">
    <property type="entry name" value="GH"/>
</dbReference>
<feature type="active site" description="Nucleophile" evidence="9 10">
    <location>
        <position position="410"/>
    </location>
</feature>
<dbReference type="GO" id="GO:0003844">
    <property type="term" value="F:1,4-alpha-glucan branching enzyme activity"/>
    <property type="evidence" value="ECO:0007669"/>
    <property type="project" value="UniProtKB-UniRule"/>
</dbReference>
<gene>
    <name evidence="9" type="primary">glgB</name>
    <name evidence="12" type="ORF">FB458_2776</name>
</gene>
<dbReference type="GO" id="GO:0004553">
    <property type="term" value="F:hydrolase activity, hydrolyzing O-glycosyl compounds"/>
    <property type="evidence" value="ECO:0007669"/>
    <property type="project" value="InterPro"/>
</dbReference>
<dbReference type="CDD" id="cd11322">
    <property type="entry name" value="AmyAc_Glg_BE"/>
    <property type="match status" value="1"/>
</dbReference>
<evidence type="ECO:0000256" key="4">
    <source>
        <dbReference type="ARBA" id="ARBA00022600"/>
    </source>
</evidence>
<keyword evidence="13" id="KW-1185">Reference proteome</keyword>
<evidence type="ECO:0000256" key="9">
    <source>
        <dbReference type="HAMAP-Rule" id="MF_00685"/>
    </source>
</evidence>
<dbReference type="Proteomes" id="UP000317893">
    <property type="component" value="Unassembled WGS sequence"/>
</dbReference>
<dbReference type="NCBIfam" id="NF008967">
    <property type="entry name" value="PRK12313.1"/>
    <property type="match status" value="1"/>
</dbReference>
<dbReference type="Gene3D" id="3.20.20.80">
    <property type="entry name" value="Glycosidases"/>
    <property type="match status" value="1"/>
</dbReference>
<dbReference type="SMART" id="SM00642">
    <property type="entry name" value="Aamy"/>
    <property type="match status" value="1"/>
</dbReference>
<dbReference type="UniPathway" id="UPA00164"/>
<keyword evidence="7 9" id="KW-0320">Glycogen biosynthesis</keyword>
<dbReference type="RefSeq" id="WP_141848995.1">
    <property type="nucleotide sequence ID" value="NZ_BAAAPR010000009.1"/>
</dbReference>
<evidence type="ECO:0000256" key="7">
    <source>
        <dbReference type="ARBA" id="ARBA00023056"/>
    </source>
</evidence>
<dbReference type="GO" id="GO:0043169">
    <property type="term" value="F:cation binding"/>
    <property type="evidence" value="ECO:0007669"/>
    <property type="project" value="InterPro"/>
</dbReference>
<evidence type="ECO:0000256" key="5">
    <source>
        <dbReference type="ARBA" id="ARBA00022676"/>
    </source>
</evidence>
<evidence type="ECO:0000313" key="12">
    <source>
        <dbReference type="EMBL" id="TQJ09663.1"/>
    </source>
</evidence>
<feature type="domain" description="Glycosyl hydrolase family 13 catalytic" evidence="11">
    <location>
        <begin position="258"/>
        <end position="601"/>
    </location>
</feature>
<dbReference type="InterPro" id="IPR054169">
    <property type="entry name" value="GlgB_N"/>
</dbReference>
<dbReference type="FunFam" id="3.20.20.80:FF:000003">
    <property type="entry name" value="1,4-alpha-glucan branching enzyme GlgB"/>
    <property type="match status" value="1"/>
</dbReference>
<reference evidence="12 13" key="1">
    <citation type="submission" date="2019-06" db="EMBL/GenBank/DDBJ databases">
        <title>Sequencing the genomes of 1000 actinobacteria strains.</title>
        <authorList>
            <person name="Klenk H.-P."/>
        </authorList>
    </citation>
    <scope>NUCLEOTIDE SEQUENCE [LARGE SCALE GENOMIC DNA]</scope>
    <source>
        <strain evidence="12 13">DSM 18607</strain>
    </source>
</reference>
<evidence type="ECO:0000256" key="1">
    <source>
        <dbReference type="ARBA" id="ARBA00000826"/>
    </source>
</evidence>
<dbReference type="InterPro" id="IPR006047">
    <property type="entry name" value="GH13_cat_dom"/>
</dbReference>
<dbReference type="NCBIfam" id="NF003811">
    <property type="entry name" value="PRK05402.1"/>
    <property type="match status" value="1"/>
</dbReference>
<dbReference type="Pfam" id="PF02806">
    <property type="entry name" value="Alpha-amylase_C"/>
    <property type="match status" value="1"/>
</dbReference>
<dbReference type="EMBL" id="VFMN01000001">
    <property type="protein sequence ID" value="TQJ09663.1"/>
    <property type="molecule type" value="Genomic_DNA"/>
</dbReference>
<dbReference type="InterPro" id="IPR004193">
    <property type="entry name" value="Glyco_hydro_13_N"/>
</dbReference>
<dbReference type="SUPFAM" id="SSF81296">
    <property type="entry name" value="E set domains"/>
    <property type="match status" value="2"/>
</dbReference>
<dbReference type="PANTHER" id="PTHR43651:SF3">
    <property type="entry name" value="1,4-ALPHA-GLUCAN-BRANCHING ENZYME"/>
    <property type="match status" value="1"/>
</dbReference>
<dbReference type="Pfam" id="PF22019">
    <property type="entry name" value="GlgB_N"/>
    <property type="match status" value="1"/>
</dbReference>
<dbReference type="Gene3D" id="2.60.40.10">
    <property type="entry name" value="Immunoglobulins"/>
    <property type="match status" value="2"/>
</dbReference>
<dbReference type="InterPro" id="IPR006407">
    <property type="entry name" value="GlgB"/>
</dbReference>
<keyword evidence="5 9" id="KW-0328">Glycosyltransferase</keyword>
<dbReference type="OrthoDB" id="9800174at2"/>
<dbReference type="GO" id="GO:0005829">
    <property type="term" value="C:cytosol"/>
    <property type="evidence" value="ECO:0007669"/>
    <property type="project" value="TreeGrafter"/>
</dbReference>
<name>A0A542E2V9_9MICO</name>
<dbReference type="InterPro" id="IPR037439">
    <property type="entry name" value="Branching_enzy"/>
</dbReference>
<keyword evidence="6 9" id="KW-0808">Transferase</keyword>
<dbReference type="PANTHER" id="PTHR43651">
    <property type="entry name" value="1,4-ALPHA-GLUCAN-BRANCHING ENZYME"/>
    <property type="match status" value="1"/>
</dbReference>
<dbReference type="GO" id="GO:0005978">
    <property type="term" value="P:glycogen biosynthetic process"/>
    <property type="evidence" value="ECO:0007669"/>
    <property type="project" value="UniProtKB-UniRule"/>
</dbReference>
<comment type="subunit">
    <text evidence="9">Monomer.</text>
</comment>
<organism evidence="12 13">
    <name type="scientific">Lapillicoccus jejuensis</name>
    <dbReference type="NCBI Taxonomy" id="402171"/>
    <lineage>
        <taxon>Bacteria</taxon>
        <taxon>Bacillati</taxon>
        <taxon>Actinomycetota</taxon>
        <taxon>Actinomycetes</taxon>
        <taxon>Micrococcales</taxon>
        <taxon>Intrasporangiaceae</taxon>
        <taxon>Lapillicoccus</taxon>
    </lineage>
</organism>
<keyword evidence="4 9" id="KW-0321">Glycogen metabolism</keyword>
<dbReference type="InterPro" id="IPR013783">
    <property type="entry name" value="Ig-like_fold"/>
</dbReference>
<evidence type="ECO:0000256" key="6">
    <source>
        <dbReference type="ARBA" id="ARBA00022679"/>
    </source>
</evidence>
<evidence type="ECO:0000256" key="2">
    <source>
        <dbReference type="ARBA" id="ARBA00004964"/>
    </source>
</evidence>
<evidence type="ECO:0000256" key="3">
    <source>
        <dbReference type="ARBA" id="ARBA00009000"/>
    </source>
</evidence>
<dbReference type="EC" id="2.4.1.18" evidence="9"/>
<dbReference type="PIRSF" id="PIRSF000463">
    <property type="entry name" value="GlgB"/>
    <property type="match status" value="1"/>
</dbReference>
<dbReference type="NCBIfam" id="TIGR01515">
    <property type="entry name" value="branching_enzym"/>
    <property type="match status" value="1"/>
</dbReference>
<dbReference type="InterPro" id="IPR044143">
    <property type="entry name" value="GlgB_N_E_set_prok"/>
</dbReference>
<comment type="similarity">
    <text evidence="3 9">Belongs to the glycosyl hydrolase 13 family. GlgB subfamily.</text>
</comment>
<evidence type="ECO:0000256" key="10">
    <source>
        <dbReference type="PIRSR" id="PIRSR000463-1"/>
    </source>
</evidence>
<sequence length="759" mass="85001">MSTVPTSAQVADESAVDAFLEARHSQPHDLLGHHLGPGGLTVTAYRPLARSVRARLEGGELLELHHVKGGVWSGTAPSVSETHDYRLLVAYDDGVEHEQDDPYRFAPTLGEIDRHLVGEGRHEQLWTVLGSHVREYGGPLGTVRGVSFAVWAPRATALHVIGDFNGWSGVSHPMRQLIGTGIWELFVPGAEEGMNYLYAIRGADGVTRNHTDPMARRTEVAPKYAAVVTETHHEWADDAWMERRRNENPHTGPMSVYEVHLGSWRQGQSYRDLAEHLVNYCRDLGFTHIEFLPVMEHPYVPSWGYHVTGYYAPTSRFGSPDDFRFLVDTLHQNGIGVILDWVPGHFATDPWALARFDGQPLYEHPDPRKGWHPEWGSYIFDMGRPEVRNFLVANAIYWLEEFHVDGLRVDGVASMLYLDYSRQPGAWIPNVHGGRENLEAVQLLQEANGTAYKRVPGIVTIAEESTSWDGVTRPTDSGGLGFGFKWNMGWMNDSLRYIGQDPIYRQYHHNAMTFALMYAFSENFVLPISHDEVVHGKGSLLRKARGTREEQLATVRAFLAHMWAHPGKQLIFMGSEFAQESEWADGRSLDWWLLDQPAHYRVHALVKDLNALYVQRRELWELDRDPAGFLWLNADDAGHNTFSYLRFGVGDRATDAPVLAAVVNFSGSTHESYRIGLPRAGRWEVVLDTAGYHPEAPSSTGRVVEAEEQPWDGQPYACNLVVPKLSAVWLVPLDEAAPAPADVPLERTVEGGVVAGSPS</sequence>
<keyword evidence="8 9" id="KW-0119">Carbohydrate metabolism</keyword>
<comment type="pathway">
    <text evidence="2 9">Glycan biosynthesis; glycogen biosynthesis.</text>
</comment>
<evidence type="ECO:0000256" key="8">
    <source>
        <dbReference type="ARBA" id="ARBA00023277"/>
    </source>
</evidence>
<comment type="catalytic activity">
    <reaction evidence="1 9">
        <text>Transfers a segment of a (1-&gt;4)-alpha-D-glucan chain to a primary hydroxy group in a similar glucan chain.</text>
        <dbReference type="EC" id="2.4.1.18"/>
    </reaction>
</comment>
<accession>A0A542E2V9</accession>
<dbReference type="SUPFAM" id="SSF51011">
    <property type="entry name" value="Glycosyl hydrolase domain"/>
    <property type="match status" value="1"/>
</dbReference>
<dbReference type="Pfam" id="PF00128">
    <property type="entry name" value="Alpha-amylase"/>
    <property type="match status" value="1"/>
</dbReference>
<dbReference type="AlphaFoldDB" id="A0A542E2V9"/>
<dbReference type="InterPro" id="IPR014756">
    <property type="entry name" value="Ig_E-set"/>
</dbReference>
<dbReference type="HAMAP" id="MF_00685">
    <property type="entry name" value="GlgB"/>
    <property type="match status" value="1"/>
</dbReference>
<dbReference type="Gene3D" id="2.60.40.1180">
    <property type="entry name" value="Golgi alpha-mannosidase II"/>
    <property type="match status" value="1"/>
</dbReference>
<dbReference type="Pfam" id="PF02922">
    <property type="entry name" value="CBM_48"/>
    <property type="match status" value="1"/>
</dbReference>
<comment type="function">
    <text evidence="9">Catalyzes the formation of the alpha-1,6-glucosidic linkages in glycogen by scission of a 1,4-alpha-linked oligosaccharide from growing alpha-1,4-glucan chains and the subsequent attachment of the oligosaccharide to the alpha-1,6 position.</text>
</comment>
<proteinExistence type="inferred from homology"/>
<dbReference type="CDD" id="cd02855">
    <property type="entry name" value="E_set_GBE_prok_N"/>
    <property type="match status" value="1"/>
</dbReference>
<evidence type="ECO:0000259" key="11">
    <source>
        <dbReference type="SMART" id="SM00642"/>
    </source>
</evidence>
<comment type="caution">
    <text evidence="12">The sequence shown here is derived from an EMBL/GenBank/DDBJ whole genome shotgun (WGS) entry which is preliminary data.</text>
</comment>
<dbReference type="SUPFAM" id="SSF51445">
    <property type="entry name" value="(Trans)glycosidases"/>
    <property type="match status" value="1"/>
</dbReference>
<dbReference type="InterPro" id="IPR006048">
    <property type="entry name" value="A-amylase/branching_C"/>
</dbReference>
<feature type="active site" description="Proton donor" evidence="9 10">
    <location>
        <position position="463"/>
    </location>
</feature>